<evidence type="ECO:0000313" key="2">
    <source>
        <dbReference type="Proteomes" id="UP001176883"/>
    </source>
</evidence>
<protein>
    <recommendedName>
        <fullName evidence="3">DUF4369 domain-containing protein</fullName>
    </recommendedName>
</protein>
<gene>
    <name evidence="1" type="ORF">Q4Q35_14065</name>
</gene>
<proteinExistence type="predicted"/>
<sequence>MKKNIFTTILVFISILAHSQYKDWCAAEIFFKDGTVLSGKARLTMIDVGLTFPFGSKEYLRYIKGKQMKSTKFVPEEIEKIIFDLNYKTKGRREKKTVVYIPIIKSKNRKKDKLGFAELIIDGSVKLVKRTVSNSSNNRGSIYKESLLVRNNEEAILFNYVELKSFKKRASEYFNDCAVLVSRIEDKKYRRKDLESLVKYYNDNCAK</sequence>
<organism evidence="1 2">
    <name type="scientific">Flavivirga aquimarina</name>
    <dbReference type="NCBI Taxonomy" id="2027862"/>
    <lineage>
        <taxon>Bacteria</taxon>
        <taxon>Pseudomonadati</taxon>
        <taxon>Bacteroidota</taxon>
        <taxon>Flavobacteriia</taxon>
        <taxon>Flavobacteriales</taxon>
        <taxon>Flavobacteriaceae</taxon>
        <taxon>Flavivirga</taxon>
    </lineage>
</organism>
<accession>A0ABT8WCP9</accession>
<keyword evidence="2" id="KW-1185">Reference proteome</keyword>
<evidence type="ECO:0008006" key="3">
    <source>
        <dbReference type="Google" id="ProtNLM"/>
    </source>
</evidence>
<dbReference type="RefSeq" id="WP_303278630.1">
    <property type="nucleotide sequence ID" value="NZ_JAUOEK010000139.1"/>
</dbReference>
<name>A0ABT8WCP9_9FLAO</name>
<dbReference type="EMBL" id="JAUOEK010000139">
    <property type="protein sequence ID" value="MDO5970933.1"/>
    <property type="molecule type" value="Genomic_DNA"/>
</dbReference>
<reference evidence="1" key="1">
    <citation type="submission" date="2023-07" db="EMBL/GenBank/DDBJ databases">
        <title>Two novel species in the genus Flavivirga.</title>
        <authorList>
            <person name="Kwon K."/>
        </authorList>
    </citation>
    <scope>NUCLEOTIDE SEQUENCE</scope>
    <source>
        <strain evidence="1">KCTC 52353</strain>
    </source>
</reference>
<comment type="caution">
    <text evidence="1">The sequence shown here is derived from an EMBL/GenBank/DDBJ whole genome shotgun (WGS) entry which is preliminary data.</text>
</comment>
<evidence type="ECO:0000313" key="1">
    <source>
        <dbReference type="EMBL" id="MDO5970933.1"/>
    </source>
</evidence>
<dbReference type="Proteomes" id="UP001176883">
    <property type="component" value="Unassembled WGS sequence"/>
</dbReference>